<keyword evidence="1" id="KW-1133">Transmembrane helix</keyword>
<dbReference type="RefSeq" id="WP_099917068.1">
    <property type="nucleotide sequence ID" value="NZ_BMHS01000017.1"/>
</dbReference>
<sequence>MSTHIHSPRRYRPRSRPRQGGAVIVTVCFVLFFLLGFMAIAFDFGRLFIVKTELQTAMDSCALAAAQELDGQASALDRARSAGITAANLNRVNLQSANWDAKGQVVGADISFKNAAYGATMLPASARYAQCQHTQNGVRMWLMHAAGAFTGNTGANPATRAVLASAVATRSSSQSTCPLPVALKAKLGGTPANNFGFQVGEWVTVFDKGGASASAGEMGWYNLDGSNSASETAAQLAEGGRCGTRIGDTLGTPGAQTSVDRPWNYRFGVYKNSDSPNENHPDQTGYSYTNANWKNPVPQNAFSGTPAAGSHATAANYLIKRAAYASLADTGTNLRTGSLITFNDNNKLNSFQKLATPGAGGQHRLFGYSRRLAVVPVINNASQVINYVCMFMLHPLSGPNDPAQLEYRGLAGIPASPCTTGGVPGGSGGPLVPVLVR</sequence>
<comment type="caution">
    <text evidence="3">The sequence shown here is derived from an EMBL/GenBank/DDBJ whole genome shotgun (WGS) entry which is preliminary data.</text>
</comment>
<evidence type="ECO:0000256" key="1">
    <source>
        <dbReference type="SAM" id="Phobius"/>
    </source>
</evidence>
<evidence type="ECO:0000259" key="2">
    <source>
        <dbReference type="Pfam" id="PF13400"/>
    </source>
</evidence>
<evidence type="ECO:0000313" key="3">
    <source>
        <dbReference type="EMBL" id="PIL38652.1"/>
    </source>
</evidence>
<evidence type="ECO:0000313" key="4">
    <source>
        <dbReference type="Proteomes" id="UP000228593"/>
    </source>
</evidence>
<dbReference type="Pfam" id="PF13400">
    <property type="entry name" value="Tad"/>
    <property type="match status" value="1"/>
</dbReference>
<protein>
    <recommendedName>
        <fullName evidence="2">Putative Flp pilus-assembly TadG-like N-terminal domain-containing protein</fullName>
    </recommendedName>
</protein>
<feature type="domain" description="Putative Flp pilus-assembly TadG-like N-terminal" evidence="2">
    <location>
        <begin position="21"/>
        <end position="67"/>
    </location>
</feature>
<gene>
    <name evidence="3" type="ORF">CR103_16605</name>
</gene>
<dbReference type="Proteomes" id="UP000228593">
    <property type="component" value="Unassembled WGS sequence"/>
</dbReference>
<keyword evidence="1" id="KW-0812">Transmembrane</keyword>
<proteinExistence type="predicted"/>
<dbReference type="EMBL" id="PDOB01000031">
    <property type="protein sequence ID" value="PIL38652.1"/>
    <property type="molecule type" value="Genomic_DNA"/>
</dbReference>
<organism evidence="3 4">
    <name type="scientific">Massilia psychrophila</name>
    <dbReference type="NCBI Taxonomy" id="1603353"/>
    <lineage>
        <taxon>Bacteria</taxon>
        <taxon>Pseudomonadati</taxon>
        <taxon>Pseudomonadota</taxon>
        <taxon>Betaproteobacteria</taxon>
        <taxon>Burkholderiales</taxon>
        <taxon>Oxalobacteraceae</taxon>
        <taxon>Telluria group</taxon>
        <taxon>Massilia</taxon>
    </lineage>
</organism>
<keyword evidence="1" id="KW-0472">Membrane</keyword>
<name>A0A2G8SY40_9BURK</name>
<dbReference type="AlphaFoldDB" id="A0A2G8SY40"/>
<keyword evidence="4" id="KW-1185">Reference proteome</keyword>
<reference evidence="3 4" key="1">
    <citation type="submission" date="2017-10" db="EMBL/GenBank/DDBJ databases">
        <title>Massilia psychrophilum sp. nov., a novel purple-pigmented bacterium isolated from Tianshan glacier, Xinjiang Municipality, China.</title>
        <authorList>
            <person name="Wang H."/>
        </authorList>
    </citation>
    <scope>NUCLEOTIDE SEQUENCE [LARGE SCALE GENOMIC DNA]</scope>
    <source>
        <strain evidence="3 4">JCM 30813</strain>
    </source>
</reference>
<dbReference type="OrthoDB" id="8595764at2"/>
<dbReference type="InterPro" id="IPR028087">
    <property type="entry name" value="Tad_N"/>
</dbReference>
<feature type="transmembrane region" description="Helical" evidence="1">
    <location>
        <begin position="21"/>
        <end position="42"/>
    </location>
</feature>
<accession>A0A2G8SY40</accession>